<dbReference type="OrthoDB" id="2267907at2759"/>
<reference evidence="3 4" key="1">
    <citation type="submission" date="2016-07" db="EMBL/GenBank/DDBJ databases">
        <title>Pervasive Adenine N6-methylation of Active Genes in Fungi.</title>
        <authorList>
            <consortium name="DOE Joint Genome Institute"/>
            <person name="Mondo S.J."/>
            <person name="Dannebaum R.O."/>
            <person name="Kuo R.C."/>
            <person name="Labutti K."/>
            <person name="Haridas S."/>
            <person name="Kuo A."/>
            <person name="Salamov A."/>
            <person name="Ahrendt S.R."/>
            <person name="Lipzen A."/>
            <person name="Sullivan W."/>
            <person name="Andreopoulos W.B."/>
            <person name="Clum A."/>
            <person name="Lindquist E."/>
            <person name="Daum C."/>
            <person name="Ramamoorthy G.K."/>
            <person name="Gryganskyi A."/>
            <person name="Culley D."/>
            <person name="Magnuson J.K."/>
            <person name="James T.Y."/>
            <person name="O'Malley M.A."/>
            <person name="Stajich J.E."/>
            <person name="Spatafora J.W."/>
            <person name="Visel A."/>
            <person name="Grigoriev I.V."/>
        </authorList>
    </citation>
    <scope>NUCLEOTIDE SEQUENCE [LARGE SCALE GENOMIC DNA]</scope>
    <source>
        <strain evidence="3 4">NRRL 2496</strain>
    </source>
</reference>
<evidence type="ECO:0000313" key="3">
    <source>
        <dbReference type="EMBL" id="ORY96139.1"/>
    </source>
</evidence>
<feature type="signal peptide" evidence="2">
    <location>
        <begin position="1"/>
        <end position="20"/>
    </location>
</feature>
<evidence type="ECO:0000256" key="2">
    <source>
        <dbReference type="SAM" id="SignalP"/>
    </source>
</evidence>
<dbReference type="Proteomes" id="UP000242180">
    <property type="component" value="Unassembled WGS sequence"/>
</dbReference>
<dbReference type="EMBL" id="MCGN01000005">
    <property type="protein sequence ID" value="ORY96139.1"/>
    <property type="molecule type" value="Genomic_DNA"/>
</dbReference>
<feature type="region of interest" description="Disordered" evidence="1">
    <location>
        <begin position="157"/>
        <end position="196"/>
    </location>
</feature>
<protein>
    <submittedName>
        <fullName evidence="3">Uncharacterized protein</fullName>
    </submittedName>
</protein>
<evidence type="ECO:0000313" key="4">
    <source>
        <dbReference type="Proteomes" id="UP000242180"/>
    </source>
</evidence>
<proteinExistence type="predicted"/>
<feature type="compositionally biased region" description="Low complexity" evidence="1">
    <location>
        <begin position="160"/>
        <end position="172"/>
    </location>
</feature>
<dbReference type="AlphaFoldDB" id="A0A1X2HBF8"/>
<organism evidence="3 4">
    <name type="scientific">Syncephalastrum racemosum</name>
    <name type="common">Filamentous fungus</name>
    <dbReference type="NCBI Taxonomy" id="13706"/>
    <lineage>
        <taxon>Eukaryota</taxon>
        <taxon>Fungi</taxon>
        <taxon>Fungi incertae sedis</taxon>
        <taxon>Mucoromycota</taxon>
        <taxon>Mucoromycotina</taxon>
        <taxon>Mucoromycetes</taxon>
        <taxon>Mucorales</taxon>
        <taxon>Syncephalastraceae</taxon>
        <taxon>Syncephalastrum</taxon>
    </lineage>
</organism>
<comment type="caution">
    <text evidence="3">The sequence shown here is derived from an EMBL/GenBank/DDBJ whole genome shotgun (WGS) entry which is preliminary data.</text>
</comment>
<evidence type="ECO:0000256" key="1">
    <source>
        <dbReference type="SAM" id="MobiDB-lite"/>
    </source>
</evidence>
<name>A0A1X2HBF8_SYNRA</name>
<sequence length="294" mass="30776">MYRTSLLWLSMVLLAGYSQQQDQTKAQDRKNTCLATAINRGFHPDFTFAIAEGESPQAACYEGCDGAQILTASRNKDSMKSLTALDTSFDFLKQVEFITEGEAYRVNHLGLDDKHGGNGLGCFSVKSGGSIAHHPMSDSACKQTKKTVCGFWQQGGADKTPATSAPVPATAVEGPDTLAGETSPTVAAPPDGSASGDGPFRLEKGHGPFAAVKDAEQVCGTKGLASITLENMQAVKQLIAAPSSSSTDTSATVVGKWNNDDYGMKGSICLLISRKDGAIYSGLCSSASQALCQS</sequence>
<accession>A0A1X2HBF8</accession>
<keyword evidence="4" id="KW-1185">Reference proteome</keyword>
<dbReference type="InParanoid" id="A0A1X2HBF8"/>
<feature type="chain" id="PRO_5012371802" evidence="2">
    <location>
        <begin position="21"/>
        <end position="294"/>
    </location>
</feature>
<keyword evidence="2" id="KW-0732">Signal</keyword>
<gene>
    <name evidence="3" type="ORF">BCR43DRAFT_505057</name>
</gene>